<dbReference type="eggNOG" id="ENOG502ZBTK">
    <property type="taxonomic scope" value="Bacteria"/>
</dbReference>
<dbReference type="InterPro" id="IPR019629">
    <property type="entry name" value="Uncharacterised_HI1736/YgjV"/>
</dbReference>
<protein>
    <recommendedName>
        <fullName evidence="3">YgjV family protein</fullName>
    </recommendedName>
</protein>
<dbReference type="Pfam" id="PF10688">
    <property type="entry name" value="Imp-YgjV"/>
    <property type="match status" value="1"/>
</dbReference>
<evidence type="ECO:0008006" key="3">
    <source>
        <dbReference type="Google" id="ProtNLM"/>
    </source>
</evidence>
<feature type="transmembrane region" description="Helical" evidence="1">
    <location>
        <begin position="40"/>
        <end position="60"/>
    </location>
</feature>
<dbReference type="OrthoDB" id="7356190at2"/>
<gene>
    <name evidence="2" type="ordered locus">Acid_3678</name>
</gene>
<evidence type="ECO:0000313" key="2">
    <source>
        <dbReference type="EMBL" id="ABJ84650.1"/>
    </source>
</evidence>
<dbReference type="FunCoup" id="Q020K3">
    <property type="interactions" value="41"/>
</dbReference>
<proteinExistence type="predicted"/>
<dbReference type="KEGG" id="sus:Acid_3678"/>
<sequence length="183" mass="19268">MHFFAPAQVAGYIALALGITAFLQKHDDRLKLFNATQGLVYALHFVLLGNLPAGSSALISSVRSFLALRFRSALLGAVIVAANIALGAAFATSKSGWLPVIASTIATIAIFTMRGIPFRCVLLASTLLWLANNILTGSIGGTVLELANAVLNITTMIRIRFDAPVEIGGSELGDGARSAEWRA</sequence>
<feature type="transmembrane region" description="Helical" evidence="1">
    <location>
        <begin position="72"/>
        <end position="91"/>
    </location>
</feature>
<dbReference type="AlphaFoldDB" id="Q020K3"/>
<dbReference type="InParanoid" id="Q020K3"/>
<dbReference type="STRING" id="234267.Acid_3678"/>
<keyword evidence="1" id="KW-1133">Transmembrane helix</keyword>
<evidence type="ECO:0000256" key="1">
    <source>
        <dbReference type="SAM" id="Phobius"/>
    </source>
</evidence>
<dbReference type="PIRSF" id="PIRSF011443">
    <property type="entry name" value="YgjV"/>
    <property type="match status" value="1"/>
</dbReference>
<keyword evidence="1" id="KW-0472">Membrane</keyword>
<organism evidence="2">
    <name type="scientific">Solibacter usitatus (strain Ellin6076)</name>
    <dbReference type="NCBI Taxonomy" id="234267"/>
    <lineage>
        <taxon>Bacteria</taxon>
        <taxon>Pseudomonadati</taxon>
        <taxon>Acidobacteriota</taxon>
        <taxon>Terriglobia</taxon>
        <taxon>Bryobacterales</taxon>
        <taxon>Solibacteraceae</taxon>
        <taxon>Candidatus Solibacter</taxon>
    </lineage>
</organism>
<reference evidence="2" key="1">
    <citation type="submission" date="2006-10" db="EMBL/GenBank/DDBJ databases">
        <title>Complete sequence of Solibacter usitatus Ellin6076.</title>
        <authorList>
            <consortium name="US DOE Joint Genome Institute"/>
            <person name="Copeland A."/>
            <person name="Lucas S."/>
            <person name="Lapidus A."/>
            <person name="Barry K."/>
            <person name="Detter J.C."/>
            <person name="Glavina del Rio T."/>
            <person name="Hammon N."/>
            <person name="Israni S."/>
            <person name="Dalin E."/>
            <person name="Tice H."/>
            <person name="Pitluck S."/>
            <person name="Thompson L.S."/>
            <person name="Brettin T."/>
            <person name="Bruce D."/>
            <person name="Han C."/>
            <person name="Tapia R."/>
            <person name="Gilna P."/>
            <person name="Schmutz J."/>
            <person name="Larimer F."/>
            <person name="Land M."/>
            <person name="Hauser L."/>
            <person name="Kyrpides N."/>
            <person name="Mikhailova N."/>
            <person name="Janssen P.H."/>
            <person name="Kuske C.R."/>
            <person name="Richardson P."/>
        </authorList>
    </citation>
    <scope>NUCLEOTIDE SEQUENCE</scope>
    <source>
        <strain evidence="2">Ellin6076</strain>
    </source>
</reference>
<keyword evidence="1" id="KW-0812">Transmembrane</keyword>
<dbReference type="EMBL" id="CP000473">
    <property type="protein sequence ID" value="ABJ84650.1"/>
    <property type="molecule type" value="Genomic_DNA"/>
</dbReference>
<dbReference type="HOGENOM" id="CLU_107941_2_0_0"/>
<name>Q020K3_SOLUE</name>
<feature type="transmembrane region" description="Helical" evidence="1">
    <location>
        <begin position="97"/>
        <end position="116"/>
    </location>
</feature>
<dbReference type="InterPro" id="IPR026267">
    <property type="entry name" value="YgjV"/>
</dbReference>
<accession>Q020K3</accession>